<dbReference type="InterPro" id="IPR019734">
    <property type="entry name" value="TPR_rpt"/>
</dbReference>
<dbReference type="AlphaFoldDB" id="A0A410DSE1"/>
<gene>
    <name evidence="2" type="ORF">C1I91_10915</name>
</gene>
<dbReference type="OrthoDB" id="4218583at2"/>
<dbReference type="Proteomes" id="UP000286268">
    <property type="component" value="Chromosome"/>
</dbReference>
<evidence type="ECO:0000313" key="3">
    <source>
        <dbReference type="Proteomes" id="UP000286268"/>
    </source>
</evidence>
<dbReference type="InterPro" id="IPR011990">
    <property type="entry name" value="TPR-like_helical_dom_sf"/>
</dbReference>
<dbReference type="KEGG" id="cmah:C1I91_10915"/>
<dbReference type="EMBL" id="CP025746">
    <property type="protein sequence ID" value="QAA32123.1"/>
    <property type="molecule type" value="Genomic_DNA"/>
</dbReference>
<dbReference type="Gene3D" id="1.25.40.10">
    <property type="entry name" value="Tetratricopeptide repeat domain"/>
    <property type="match status" value="1"/>
</dbReference>
<reference evidence="2 3" key="1">
    <citation type="submission" date="2018-01" db="EMBL/GenBank/DDBJ databases">
        <title>Genome Sequencing and Assembly of Anaerobacter polyendosporus strain CT4.</title>
        <authorList>
            <person name="Tachaapaikoon C."/>
            <person name="Sutheeworapong S."/>
            <person name="Jenjaroenpun P."/>
            <person name="Wongsurawat T."/>
            <person name="Nookeaw I."/>
            <person name="Cheawchanlertfa P."/>
            <person name="Kosugi A."/>
            <person name="Cheevadhanarak S."/>
            <person name="Ratanakhanokchai K."/>
        </authorList>
    </citation>
    <scope>NUCLEOTIDE SEQUENCE [LARGE SCALE GENOMIC DNA]</scope>
    <source>
        <strain evidence="2 3">CT4</strain>
    </source>
</reference>
<evidence type="ECO:0000313" key="2">
    <source>
        <dbReference type="EMBL" id="QAA32123.1"/>
    </source>
</evidence>
<organism evidence="2 3">
    <name type="scientific">Clostridium manihotivorum</name>
    <dbReference type="NCBI Taxonomy" id="2320868"/>
    <lineage>
        <taxon>Bacteria</taxon>
        <taxon>Bacillati</taxon>
        <taxon>Bacillota</taxon>
        <taxon>Clostridia</taxon>
        <taxon>Eubacteriales</taxon>
        <taxon>Clostridiaceae</taxon>
        <taxon>Clostridium</taxon>
    </lineage>
</organism>
<dbReference type="SUPFAM" id="SSF48452">
    <property type="entry name" value="TPR-like"/>
    <property type="match status" value="1"/>
</dbReference>
<dbReference type="RefSeq" id="WP_128212915.1">
    <property type="nucleotide sequence ID" value="NZ_CP025746.1"/>
</dbReference>
<name>A0A410DSE1_9CLOT</name>
<evidence type="ECO:0000256" key="1">
    <source>
        <dbReference type="PROSITE-ProRule" id="PRU00339"/>
    </source>
</evidence>
<protein>
    <submittedName>
        <fullName evidence="2">Uncharacterized protein</fullName>
    </submittedName>
</protein>
<keyword evidence="3" id="KW-1185">Reference proteome</keyword>
<dbReference type="PROSITE" id="PS50005">
    <property type="entry name" value="TPR"/>
    <property type="match status" value="1"/>
</dbReference>
<keyword evidence="1" id="KW-0802">TPR repeat</keyword>
<sequence>MVEFMNKTREIYYNERKKSSFTFNDYNILLKPMWMKNLNDNRYAATYKDQSILKRKGRIAIGTIVQANYRLFSLEINNNPAVMVFSEDPYFEENPKALKAIASELTKIKGKVCNDEKLQGFADILDDEIVTLFNAKLPESITFGKEVYLTTFMVHREQLPNRYIDFEYFPVLMCPEKTEASIILPSRYWASEVGKEQRKTKLIPKRKLKKLLYEDPMRYINGIDAYIKDTVDRGIRASEKKMWERKISYYRFQKSTALINCGKYQEAEDLLRELLSYYNMSKAEQNGDIFYSSILINLISPLIEQDKFSEARRYILMLEKAISNIKSEKHMQSFYLSLEYRKIQLDILDGDLERGVHSINKMLEEKPNDILRSSLYLYYGIYYFKKGNKNSALDYFDRTLKLIKTPGILKKVEYYKRKC</sequence>
<accession>A0A410DSE1</accession>
<feature type="repeat" description="TPR" evidence="1">
    <location>
        <begin position="373"/>
        <end position="406"/>
    </location>
</feature>
<proteinExistence type="predicted"/>